<keyword evidence="5" id="KW-0573">Peptidoglycan synthesis</keyword>
<evidence type="ECO:0000259" key="9">
    <source>
        <dbReference type="Pfam" id="PF03734"/>
    </source>
</evidence>
<dbReference type="InterPro" id="IPR002477">
    <property type="entry name" value="Peptidoglycan-bd-like"/>
</dbReference>
<dbReference type="Gene3D" id="1.10.101.10">
    <property type="entry name" value="PGBD-like superfamily/PGBD"/>
    <property type="match status" value="1"/>
</dbReference>
<dbReference type="KEGG" id="cman:A9D14_05750"/>
<dbReference type="InterPro" id="IPR005490">
    <property type="entry name" value="LD_TPept_cat_dom"/>
</dbReference>
<proteinExistence type="inferred from homology"/>
<dbReference type="InterPro" id="IPR036365">
    <property type="entry name" value="PGBD-like_sf"/>
</dbReference>
<organism evidence="10 11">
    <name type="scientific">Croceicoccus marinus</name>
    <dbReference type="NCBI Taxonomy" id="450378"/>
    <lineage>
        <taxon>Bacteria</taxon>
        <taxon>Pseudomonadati</taxon>
        <taxon>Pseudomonadota</taxon>
        <taxon>Alphaproteobacteria</taxon>
        <taxon>Sphingomonadales</taxon>
        <taxon>Erythrobacteraceae</taxon>
        <taxon>Croceicoccus</taxon>
    </lineage>
</organism>
<feature type="domain" description="Peptidoglycan binding-like" evidence="8">
    <location>
        <begin position="164"/>
        <end position="209"/>
    </location>
</feature>
<dbReference type="STRING" id="450378.GCA_001661675_01149"/>
<dbReference type="SUPFAM" id="SSF141523">
    <property type="entry name" value="L,D-transpeptidase catalytic domain-like"/>
    <property type="match status" value="1"/>
</dbReference>
<sequence>MPRVRARTADAVRWREREGGLKWGLAAAAALAFVTSFGGGDAIRDADHDAGTASERSAKVTPAIGTAAAADRQERLEPGLSAVNVHYLDGTLAPSETELARTASLQASFADTGIGELAGEANPIYLALLEGLRTYQEEWSVLPQIALGNSPVEVGDQGTEVANLFQRLGLAAASDGRFDDTLAKKIAEFQEIHGLPVTGMADAATIAALNRGSAHYEAIIRANLERARRISAKADGKFVLVNTAAADLIAFEQGQPALRMKVALGSTDRPTVALADRIETIVVNPPWNLPPHLVQSMIAPEVVREGIGYLEENGYVVLSDWSDDAVAADPASVDWQAVSEGKAFARVRQNPGVDRRAKGTPLAG</sequence>
<keyword evidence="7" id="KW-0812">Transmembrane</keyword>
<evidence type="ECO:0000256" key="5">
    <source>
        <dbReference type="ARBA" id="ARBA00022984"/>
    </source>
</evidence>
<protein>
    <recommendedName>
        <fullName evidence="12">Peptidoglycan-binding protein</fullName>
    </recommendedName>
</protein>
<evidence type="ECO:0000313" key="11">
    <source>
        <dbReference type="Proteomes" id="UP000195807"/>
    </source>
</evidence>
<dbReference type="InterPro" id="IPR052905">
    <property type="entry name" value="LD-transpeptidase_YkuD-like"/>
</dbReference>
<dbReference type="PANTHER" id="PTHR41533">
    <property type="entry name" value="L,D-TRANSPEPTIDASE HI_1667-RELATED"/>
    <property type="match status" value="1"/>
</dbReference>
<evidence type="ECO:0008006" key="12">
    <source>
        <dbReference type="Google" id="ProtNLM"/>
    </source>
</evidence>
<dbReference type="GO" id="GO:0004180">
    <property type="term" value="F:carboxypeptidase activity"/>
    <property type="evidence" value="ECO:0007669"/>
    <property type="project" value="UniProtKB-ARBA"/>
</dbReference>
<evidence type="ECO:0000256" key="7">
    <source>
        <dbReference type="SAM" id="Phobius"/>
    </source>
</evidence>
<dbReference type="UniPathway" id="UPA00219"/>
<name>A0A1Z1FAM7_9SPHN</name>
<evidence type="ECO:0000256" key="1">
    <source>
        <dbReference type="ARBA" id="ARBA00004752"/>
    </source>
</evidence>
<evidence type="ECO:0000256" key="6">
    <source>
        <dbReference type="ARBA" id="ARBA00023316"/>
    </source>
</evidence>
<evidence type="ECO:0000259" key="8">
    <source>
        <dbReference type="Pfam" id="PF01471"/>
    </source>
</evidence>
<dbReference type="GO" id="GO:0009252">
    <property type="term" value="P:peptidoglycan biosynthetic process"/>
    <property type="evidence" value="ECO:0007669"/>
    <property type="project" value="UniProtKB-UniPathway"/>
</dbReference>
<keyword evidence="6" id="KW-0961">Cell wall biogenesis/degradation</keyword>
<dbReference type="SUPFAM" id="SSF47090">
    <property type="entry name" value="PGBD-like"/>
    <property type="match status" value="1"/>
</dbReference>
<dbReference type="GO" id="GO:0016740">
    <property type="term" value="F:transferase activity"/>
    <property type="evidence" value="ECO:0007669"/>
    <property type="project" value="UniProtKB-KW"/>
</dbReference>
<comment type="pathway">
    <text evidence="1">Cell wall biogenesis; peptidoglycan biosynthesis.</text>
</comment>
<reference evidence="10 11" key="1">
    <citation type="submission" date="2017-01" db="EMBL/GenBank/DDBJ databases">
        <title>Complete genome sequence of esterase-producing bacterium Croceicoccus marinus E4A9.</title>
        <authorList>
            <person name="Wu Y.-H."/>
            <person name="Cheng H."/>
            <person name="Xu L."/>
            <person name="Huo Y.-Y."/>
            <person name="Wang C.-S."/>
            <person name="Xu X.-W."/>
        </authorList>
    </citation>
    <scope>NUCLEOTIDE SEQUENCE [LARGE SCALE GENOMIC DNA]</scope>
    <source>
        <strain evidence="10 11">E4A9</strain>
    </source>
</reference>
<feature type="transmembrane region" description="Helical" evidence="7">
    <location>
        <begin position="21"/>
        <end position="39"/>
    </location>
</feature>
<evidence type="ECO:0000313" key="10">
    <source>
        <dbReference type="EMBL" id="ARU15776.1"/>
    </source>
</evidence>
<dbReference type="GO" id="GO:0008360">
    <property type="term" value="P:regulation of cell shape"/>
    <property type="evidence" value="ECO:0007669"/>
    <property type="project" value="UniProtKB-KW"/>
</dbReference>
<keyword evidence="3" id="KW-0808">Transferase</keyword>
<accession>A0A1Z1FAM7</accession>
<dbReference type="AlphaFoldDB" id="A0A1Z1FAM7"/>
<dbReference type="Pfam" id="PF03734">
    <property type="entry name" value="YkuD"/>
    <property type="match status" value="1"/>
</dbReference>
<dbReference type="EMBL" id="CP019602">
    <property type="protein sequence ID" value="ARU15776.1"/>
    <property type="molecule type" value="Genomic_DNA"/>
</dbReference>
<comment type="similarity">
    <text evidence="2">Belongs to the YkuD family.</text>
</comment>
<keyword evidence="7" id="KW-1133">Transmembrane helix</keyword>
<gene>
    <name evidence="10" type="ORF">A9D14_05750</name>
</gene>
<dbReference type="InterPro" id="IPR036366">
    <property type="entry name" value="PGBDSf"/>
</dbReference>
<keyword evidence="7" id="KW-0472">Membrane</keyword>
<evidence type="ECO:0000256" key="4">
    <source>
        <dbReference type="ARBA" id="ARBA00022960"/>
    </source>
</evidence>
<dbReference type="InterPro" id="IPR038063">
    <property type="entry name" value="Transpep_catalytic_dom"/>
</dbReference>
<feature type="domain" description="L,D-TPase catalytic" evidence="9">
    <location>
        <begin position="237"/>
        <end position="292"/>
    </location>
</feature>
<evidence type="ECO:0000256" key="2">
    <source>
        <dbReference type="ARBA" id="ARBA00005992"/>
    </source>
</evidence>
<dbReference type="GO" id="GO:0071555">
    <property type="term" value="P:cell wall organization"/>
    <property type="evidence" value="ECO:0007669"/>
    <property type="project" value="UniProtKB-KW"/>
</dbReference>
<dbReference type="PANTHER" id="PTHR41533:SF1">
    <property type="entry name" value="L,D-TRANSPEPTIDASE YCBB-RELATED"/>
    <property type="match status" value="1"/>
</dbReference>
<dbReference type="Pfam" id="PF01471">
    <property type="entry name" value="PG_binding_1"/>
    <property type="match status" value="1"/>
</dbReference>
<keyword evidence="11" id="KW-1185">Reference proteome</keyword>
<dbReference type="CDD" id="cd16913">
    <property type="entry name" value="YkuD_like"/>
    <property type="match status" value="1"/>
</dbReference>
<keyword evidence="4" id="KW-0133">Cell shape</keyword>
<evidence type="ECO:0000256" key="3">
    <source>
        <dbReference type="ARBA" id="ARBA00022679"/>
    </source>
</evidence>
<dbReference type="Proteomes" id="UP000195807">
    <property type="component" value="Chromosome"/>
</dbReference>